<protein>
    <submittedName>
        <fullName evidence="2">Glycosyltransferase</fullName>
    </submittedName>
</protein>
<accession>A0A6N3K5E3</accession>
<dbReference type="CDD" id="cd03801">
    <property type="entry name" value="GT4_PimA-like"/>
    <property type="match status" value="1"/>
</dbReference>
<evidence type="ECO:0000313" key="3">
    <source>
        <dbReference type="Proteomes" id="UP000253958"/>
    </source>
</evidence>
<proteinExistence type="predicted"/>
<sequence length="414" mass="45826">MRLTITEECRYLRTPDNRFWVDFGTGYALWARYLAAFDEVRVVARARDVPEIPPNAVRVDGDGVTVAPIPHYLGPQEYLRRLPRIDRAVRRIAADAEAVLLRAPSSIATLMHRHITRRGLAYAMEVIGDPYAVFAPGVIEHPLRPFLRVWSTRNLRRQCRSAVAVSYETKRSLQERYPTRPGALSIGLSSVNLPPAAFVREPRPPRLPAGPVTLVSVGSLEQLYKGIDTLIEAISLLRSSAPPVRHVHIGPGRCQPVLEDLATRLGVRDRITFAGLITDVEALRRHLDAADLFVMPSRTEGLPRALIEAMARGLPAIGSRVGGIPELLPPEMLVAPDDPDSLANAIRRTLADPDAMAAASRRNLAVAHEFAADRLTPRRSEFYRAARDLMANRRPLPQSAAPAVESVEQENRPV</sequence>
<dbReference type="GO" id="GO:0016758">
    <property type="term" value="F:hexosyltransferase activity"/>
    <property type="evidence" value="ECO:0007669"/>
    <property type="project" value="TreeGrafter"/>
</dbReference>
<dbReference type="PANTHER" id="PTHR45947:SF3">
    <property type="entry name" value="SULFOQUINOVOSYL TRANSFERASE SQD2"/>
    <property type="match status" value="1"/>
</dbReference>
<dbReference type="Pfam" id="PF13692">
    <property type="entry name" value="Glyco_trans_1_4"/>
    <property type="match status" value="1"/>
</dbReference>
<evidence type="ECO:0000313" key="2">
    <source>
        <dbReference type="EMBL" id="AXH91734.1"/>
    </source>
</evidence>
<dbReference type="SUPFAM" id="SSF53756">
    <property type="entry name" value="UDP-Glycosyltransferase/glycogen phosphorylase"/>
    <property type="match status" value="1"/>
</dbReference>
<reference evidence="2 3" key="2">
    <citation type="submission" date="2018-08" db="EMBL/GenBank/DDBJ databases">
        <title>Streptomyces kandeliansis sp. nov., an endophytic bacterium isolated from mangrove plant.</title>
        <authorList>
            <person name="Wang R."/>
        </authorList>
    </citation>
    <scope>NUCLEOTIDE SEQUENCE [LARGE SCALE GENOMIC DNA]</scope>
    <source>
        <strain evidence="3">H14(2018)</strain>
    </source>
</reference>
<dbReference type="Proteomes" id="UP000253958">
    <property type="component" value="Chromosome"/>
</dbReference>
<dbReference type="EMBL" id="CP031263">
    <property type="protein sequence ID" value="AXH91734.1"/>
    <property type="molecule type" value="Genomic_DNA"/>
</dbReference>
<dbReference type="RefSeq" id="WP_114919930.1">
    <property type="nucleotide sequence ID" value="NZ_CP031263.1"/>
</dbReference>
<name>A0A6N3K5E3_9ACTN</name>
<evidence type="ECO:0000256" key="1">
    <source>
        <dbReference type="SAM" id="MobiDB-lite"/>
    </source>
</evidence>
<feature type="region of interest" description="Disordered" evidence="1">
    <location>
        <begin position="393"/>
        <end position="414"/>
    </location>
</feature>
<dbReference type="AlphaFoldDB" id="A0A6N3K5E3"/>
<reference evidence="2 3" key="1">
    <citation type="submission" date="2018-07" db="EMBL/GenBank/DDBJ databases">
        <authorList>
            <person name="Ye Y."/>
        </authorList>
    </citation>
    <scope>NUCLEOTIDE SEQUENCE [LARGE SCALE GENOMIC DNA]</scope>
    <source>
        <strain evidence="3">H14(2018)</strain>
    </source>
</reference>
<dbReference type="PANTHER" id="PTHR45947">
    <property type="entry name" value="SULFOQUINOVOSYL TRANSFERASE SQD2"/>
    <property type="match status" value="1"/>
</dbReference>
<dbReference type="Gene3D" id="3.40.50.2000">
    <property type="entry name" value="Glycogen Phosphorylase B"/>
    <property type="match status" value="2"/>
</dbReference>
<organism evidence="2 3">
    <name type="scientific">Micromonospora aurantiaca</name>
    <name type="common">nom. illeg.</name>
    <dbReference type="NCBI Taxonomy" id="47850"/>
    <lineage>
        <taxon>Bacteria</taxon>
        <taxon>Bacillati</taxon>
        <taxon>Actinomycetota</taxon>
        <taxon>Actinomycetes</taxon>
        <taxon>Micromonosporales</taxon>
        <taxon>Micromonosporaceae</taxon>
        <taxon>Micromonospora</taxon>
    </lineage>
</organism>
<gene>
    <name evidence="2" type="ORF">DVH21_18430</name>
</gene>
<keyword evidence="2" id="KW-0808">Transferase</keyword>
<dbReference type="InterPro" id="IPR050194">
    <property type="entry name" value="Glycosyltransferase_grp1"/>
</dbReference>